<dbReference type="Gramene" id="rna-AYBTSS11_LOCUS12216">
    <property type="protein sequence ID" value="CAJ1944977.1"/>
    <property type="gene ID" value="gene-AYBTSS11_LOCUS12216"/>
</dbReference>
<gene>
    <name evidence="1" type="ORF">AYBTSS11_LOCUS12216</name>
</gene>
<reference evidence="1" key="1">
    <citation type="submission" date="2023-10" db="EMBL/GenBank/DDBJ databases">
        <authorList>
            <person name="Domelevo Entfellner J.-B."/>
        </authorList>
    </citation>
    <scope>NUCLEOTIDE SEQUENCE</scope>
</reference>
<keyword evidence="2" id="KW-1185">Reference proteome</keyword>
<organism evidence="1 2">
    <name type="scientific">Sphenostylis stenocarpa</name>
    <dbReference type="NCBI Taxonomy" id="92480"/>
    <lineage>
        <taxon>Eukaryota</taxon>
        <taxon>Viridiplantae</taxon>
        <taxon>Streptophyta</taxon>
        <taxon>Embryophyta</taxon>
        <taxon>Tracheophyta</taxon>
        <taxon>Spermatophyta</taxon>
        <taxon>Magnoliopsida</taxon>
        <taxon>eudicotyledons</taxon>
        <taxon>Gunneridae</taxon>
        <taxon>Pentapetalae</taxon>
        <taxon>rosids</taxon>
        <taxon>fabids</taxon>
        <taxon>Fabales</taxon>
        <taxon>Fabaceae</taxon>
        <taxon>Papilionoideae</taxon>
        <taxon>50 kb inversion clade</taxon>
        <taxon>NPAAA clade</taxon>
        <taxon>indigoferoid/millettioid clade</taxon>
        <taxon>Phaseoleae</taxon>
        <taxon>Sphenostylis</taxon>
    </lineage>
</organism>
<accession>A0AA86SIH0</accession>
<sequence length="77" mass="8917">MEPKELSLSNNTYKVDLYRRKHETGKKETADSNWTVRKRKRGKKLTENSGFAGIVEAENEDSSFLVTEERGKQFGKH</sequence>
<name>A0AA86SIH0_9FABA</name>
<dbReference type="AlphaFoldDB" id="A0AA86SIH0"/>
<dbReference type="EMBL" id="OY731400">
    <property type="protein sequence ID" value="CAJ1944977.1"/>
    <property type="molecule type" value="Genomic_DNA"/>
</dbReference>
<evidence type="ECO:0000313" key="1">
    <source>
        <dbReference type="EMBL" id="CAJ1944977.1"/>
    </source>
</evidence>
<evidence type="ECO:0000313" key="2">
    <source>
        <dbReference type="Proteomes" id="UP001189624"/>
    </source>
</evidence>
<proteinExistence type="predicted"/>
<protein>
    <submittedName>
        <fullName evidence="1">Uncharacterized protein</fullName>
    </submittedName>
</protein>
<dbReference type="Proteomes" id="UP001189624">
    <property type="component" value="Chromosome 3"/>
</dbReference>